<dbReference type="AlphaFoldDB" id="A0AB40AXJ0"/>
<feature type="region of interest" description="Disordered" evidence="1">
    <location>
        <begin position="79"/>
        <end position="110"/>
    </location>
</feature>
<evidence type="ECO:0000313" key="3">
    <source>
        <dbReference type="RefSeq" id="XP_039119850.1"/>
    </source>
</evidence>
<dbReference type="Proteomes" id="UP001515500">
    <property type="component" value="Unplaced"/>
</dbReference>
<accession>A0AB40AXJ0</accession>
<proteinExistence type="predicted"/>
<keyword evidence="2" id="KW-1185">Reference proteome</keyword>
<gene>
    <name evidence="3" type="primary">LOC120256153</name>
</gene>
<evidence type="ECO:0000256" key="1">
    <source>
        <dbReference type="SAM" id="MobiDB-lite"/>
    </source>
</evidence>
<organism evidence="2 3">
    <name type="scientific">Dioscorea cayennensis subsp. rotundata</name>
    <name type="common">White Guinea yam</name>
    <name type="synonym">Dioscorea rotundata</name>
    <dbReference type="NCBI Taxonomy" id="55577"/>
    <lineage>
        <taxon>Eukaryota</taxon>
        <taxon>Viridiplantae</taxon>
        <taxon>Streptophyta</taxon>
        <taxon>Embryophyta</taxon>
        <taxon>Tracheophyta</taxon>
        <taxon>Spermatophyta</taxon>
        <taxon>Magnoliopsida</taxon>
        <taxon>Liliopsida</taxon>
        <taxon>Dioscoreales</taxon>
        <taxon>Dioscoreaceae</taxon>
        <taxon>Dioscorea</taxon>
    </lineage>
</organism>
<sequence length="110" mass="12219">MVTEEGTADIEAEAPSPKPPAQQPLPEEASSSLLIRRKKKGRRGSSAGRVVWDQSILCVYCGVQEGLQCRCCLRRPVTTGENHRREGNLGVLDERGSSRKRPRSARFKLM</sequence>
<feature type="compositionally biased region" description="Acidic residues" evidence="1">
    <location>
        <begin position="1"/>
        <end position="12"/>
    </location>
</feature>
<feature type="compositionally biased region" description="Basic residues" evidence="1">
    <location>
        <begin position="98"/>
        <end position="110"/>
    </location>
</feature>
<protein>
    <submittedName>
        <fullName evidence="3">Uncharacterized protein LOC120256153</fullName>
    </submittedName>
</protein>
<feature type="compositionally biased region" description="Low complexity" evidence="1">
    <location>
        <begin position="24"/>
        <end position="34"/>
    </location>
</feature>
<dbReference type="RefSeq" id="XP_039119850.1">
    <property type="nucleotide sequence ID" value="XM_039263916.1"/>
</dbReference>
<reference evidence="3" key="1">
    <citation type="submission" date="2025-08" db="UniProtKB">
        <authorList>
            <consortium name="RefSeq"/>
        </authorList>
    </citation>
    <scope>IDENTIFICATION</scope>
</reference>
<evidence type="ECO:0000313" key="2">
    <source>
        <dbReference type="Proteomes" id="UP001515500"/>
    </source>
</evidence>
<feature type="compositionally biased region" description="Basic and acidic residues" evidence="1">
    <location>
        <begin position="81"/>
        <end position="97"/>
    </location>
</feature>
<name>A0AB40AXJ0_DIOCR</name>
<feature type="region of interest" description="Disordered" evidence="1">
    <location>
        <begin position="1"/>
        <end position="48"/>
    </location>
</feature>
<dbReference type="GeneID" id="120256153"/>